<comment type="similarity">
    <text evidence="1">Belongs to the TolB family.</text>
</comment>
<keyword evidence="2" id="KW-0732">Signal</keyword>
<feature type="chain" id="PRO_5003939089" evidence="2">
    <location>
        <begin position="25"/>
        <end position="425"/>
    </location>
</feature>
<evidence type="ECO:0000256" key="2">
    <source>
        <dbReference type="SAM" id="SignalP"/>
    </source>
</evidence>
<dbReference type="EMBL" id="CP003384">
    <property type="protein sequence ID" value="AFZ69732.1"/>
    <property type="molecule type" value="Genomic_DNA"/>
</dbReference>
<dbReference type="RefSeq" id="WP_015231632.1">
    <property type="nucleotide sequence ID" value="NC_019790.1"/>
</dbReference>
<keyword evidence="3" id="KW-0614">Plasmid</keyword>
<dbReference type="OrthoDB" id="166108at2"/>
<dbReference type="SUPFAM" id="SSF82171">
    <property type="entry name" value="DPP6 N-terminal domain-like"/>
    <property type="match status" value="1"/>
</dbReference>
<accession>L0A9C4</accession>
<proteinExistence type="inferred from homology"/>
<evidence type="ECO:0000313" key="4">
    <source>
        <dbReference type="Proteomes" id="UP000010467"/>
    </source>
</evidence>
<dbReference type="KEGG" id="dpd:Deipe_4397"/>
<keyword evidence="4" id="KW-1185">Reference proteome</keyword>
<dbReference type="PANTHER" id="PTHR36842">
    <property type="entry name" value="PROTEIN TOLB HOMOLOG"/>
    <property type="match status" value="1"/>
</dbReference>
<protein>
    <submittedName>
        <fullName evidence="3">Periplasmic component of the Tol biopolymer transport system</fullName>
    </submittedName>
</protein>
<gene>
    <name evidence="3" type="ordered locus">Deipe_4397</name>
</gene>
<reference evidence="4" key="1">
    <citation type="submission" date="2012-03" db="EMBL/GenBank/DDBJ databases">
        <title>Complete sequence of plasmid 2 of Deinococcus peraridilitoris DSM 19664.</title>
        <authorList>
            <person name="Lucas S."/>
            <person name="Copeland A."/>
            <person name="Lapidus A."/>
            <person name="Glavina del Rio T."/>
            <person name="Dalin E."/>
            <person name="Tice H."/>
            <person name="Bruce D."/>
            <person name="Goodwin L."/>
            <person name="Pitluck S."/>
            <person name="Peters L."/>
            <person name="Mikhailova N."/>
            <person name="Lu M."/>
            <person name="Kyrpides N."/>
            <person name="Mavromatis K."/>
            <person name="Ivanova N."/>
            <person name="Brettin T."/>
            <person name="Detter J.C."/>
            <person name="Han C."/>
            <person name="Larimer F."/>
            <person name="Land M."/>
            <person name="Hauser L."/>
            <person name="Markowitz V."/>
            <person name="Cheng J.-F."/>
            <person name="Hugenholtz P."/>
            <person name="Woyke T."/>
            <person name="Wu D."/>
            <person name="Pukall R."/>
            <person name="Steenblock K."/>
            <person name="Brambilla E."/>
            <person name="Klenk H.-P."/>
            <person name="Eisen J.A."/>
        </authorList>
    </citation>
    <scope>NUCLEOTIDE SEQUENCE [LARGE SCALE GENOMIC DNA]</scope>
    <source>
        <strain evidence="4">DSM 19664 / LMG 22246 / CIP 109416 / KR-200</strain>
        <plasmid evidence="4">Plasmid pDEIPE02</plasmid>
    </source>
</reference>
<name>L0A9C4_DEIPD</name>
<dbReference type="PANTHER" id="PTHR36842:SF1">
    <property type="entry name" value="PROTEIN TOLB"/>
    <property type="match status" value="1"/>
</dbReference>
<dbReference type="HOGENOM" id="CLU_645160_0_0_0"/>
<dbReference type="InterPro" id="IPR011659">
    <property type="entry name" value="WD40"/>
</dbReference>
<feature type="signal peptide" evidence="2">
    <location>
        <begin position="1"/>
        <end position="24"/>
    </location>
</feature>
<evidence type="ECO:0000256" key="1">
    <source>
        <dbReference type="ARBA" id="ARBA00009820"/>
    </source>
</evidence>
<dbReference type="Proteomes" id="UP000010467">
    <property type="component" value="Plasmid pDEIPE02"/>
</dbReference>
<dbReference type="Pfam" id="PF07676">
    <property type="entry name" value="PD40"/>
    <property type="match status" value="1"/>
</dbReference>
<dbReference type="AlphaFoldDB" id="L0A9C4"/>
<dbReference type="PATRIC" id="fig|937777.3.peg.4431"/>
<geneLocation type="plasmid" evidence="3 4">
    <name>pDEIPE02</name>
</geneLocation>
<evidence type="ECO:0000313" key="3">
    <source>
        <dbReference type="EMBL" id="AFZ69732.1"/>
    </source>
</evidence>
<dbReference type="Gene3D" id="2.120.10.30">
    <property type="entry name" value="TolB, C-terminal domain"/>
    <property type="match status" value="2"/>
</dbReference>
<organism evidence="3 4">
    <name type="scientific">Deinococcus peraridilitoris (strain DSM 19664 / LMG 22246 / CIP 109416 / KR-200)</name>
    <dbReference type="NCBI Taxonomy" id="937777"/>
    <lineage>
        <taxon>Bacteria</taxon>
        <taxon>Thermotogati</taxon>
        <taxon>Deinococcota</taxon>
        <taxon>Deinococci</taxon>
        <taxon>Deinococcales</taxon>
        <taxon>Deinococcaceae</taxon>
        <taxon>Deinococcus</taxon>
    </lineage>
</organism>
<dbReference type="InterPro" id="IPR011042">
    <property type="entry name" value="6-blade_b-propeller_TolB-like"/>
</dbReference>
<sequence>MRPISRSLRTLAFALLCLPGASVAQSPAGLVTYVRASTEQEIRMVDARGTNDRRVWAFEKPDPHKTIKIYDLAWRPDGKELAFSSTHENHCSMNLSDVFVIRADGSGHRRVTQAPACADLARYPKATVRVPVKNVGFESFTGFLYFQGAPSAQAVSLPAGGSTTVTVPNVAALTKGKDSGQVATLIAGLNRAYFIGTAVQPQGGKQLTTNTLFISSLQPGLEPRSASWHPSGTYIAYAYGLASLRRVPANPAPLDFGEFVVNAEDGPDIVLHAAYGPTPALAGELLVQGWDFTGDGIYRVKAGAKRMGAPLVKITDGRSRIRGLAWLPDGSGFVYSAEEVVEYEVGRSNIFRYDFASRKSSRVTNLPNEYAGQLSVSPDGRMIAFDRSRGREIDGTTSVWRVTMDGSGLTLLANDAFAPAWKPGK</sequence>